<feature type="transmembrane region" description="Helical" evidence="6">
    <location>
        <begin position="287"/>
        <end position="309"/>
    </location>
</feature>
<feature type="transmembrane region" description="Helical" evidence="6">
    <location>
        <begin position="201"/>
        <end position="222"/>
    </location>
</feature>
<feature type="transmembrane region" description="Helical" evidence="6">
    <location>
        <begin position="229"/>
        <end position="248"/>
    </location>
</feature>
<dbReference type="PANTHER" id="PTHR21716:SF62">
    <property type="entry name" value="TRANSPORT PROTEIN YDBI-RELATED"/>
    <property type="match status" value="1"/>
</dbReference>
<keyword evidence="8" id="KW-1185">Reference proteome</keyword>
<feature type="transmembrane region" description="Helical" evidence="6">
    <location>
        <begin position="36"/>
        <end position="54"/>
    </location>
</feature>
<feature type="transmembrane region" description="Helical" evidence="6">
    <location>
        <begin position="147"/>
        <end position="166"/>
    </location>
</feature>
<protein>
    <submittedName>
        <fullName evidence="7">AI-2E family transporter</fullName>
    </submittedName>
</protein>
<evidence type="ECO:0000256" key="4">
    <source>
        <dbReference type="ARBA" id="ARBA00022989"/>
    </source>
</evidence>
<keyword evidence="4 6" id="KW-1133">Transmembrane helix</keyword>
<dbReference type="RefSeq" id="WP_272744156.1">
    <property type="nucleotide sequence ID" value="NZ_JAQQKV010000001.1"/>
</dbReference>
<evidence type="ECO:0000256" key="5">
    <source>
        <dbReference type="ARBA" id="ARBA00023136"/>
    </source>
</evidence>
<dbReference type="Proteomes" id="UP001218579">
    <property type="component" value="Unassembled WGS sequence"/>
</dbReference>
<keyword evidence="3 6" id="KW-0812">Transmembrane</keyword>
<evidence type="ECO:0000256" key="6">
    <source>
        <dbReference type="SAM" id="Phobius"/>
    </source>
</evidence>
<evidence type="ECO:0000256" key="2">
    <source>
        <dbReference type="ARBA" id="ARBA00009773"/>
    </source>
</evidence>
<accession>A0ABT5HI15</accession>
<dbReference type="PANTHER" id="PTHR21716">
    <property type="entry name" value="TRANSMEMBRANE PROTEIN"/>
    <property type="match status" value="1"/>
</dbReference>
<comment type="subcellular location">
    <subcellularLocation>
        <location evidence="1">Membrane</location>
        <topology evidence="1">Multi-pass membrane protein</topology>
    </subcellularLocation>
</comment>
<evidence type="ECO:0000256" key="3">
    <source>
        <dbReference type="ARBA" id="ARBA00022692"/>
    </source>
</evidence>
<reference evidence="7 8" key="1">
    <citation type="submission" date="2023-01" db="EMBL/GenBank/DDBJ databases">
        <title>Novel species of the genus Asticcacaulis isolated from rivers.</title>
        <authorList>
            <person name="Lu H."/>
        </authorList>
    </citation>
    <scope>NUCLEOTIDE SEQUENCE [LARGE SCALE GENOMIC DNA]</scope>
    <source>
        <strain evidence="7 8">LKC15W</strain>
    </source>
</reference>
<feature type="transmembrane region" description="Helical" evidence="6">
    <location>
        <begin position="254"/>
        <end position="275"/>
    </location>
</feature>
<comment type="caution">
    <text evidence="7">The sequence shown here is derived from an EMBL/GenBank/DDBJ whole genome shotgun (WGS) entry which is preliminary data.</text>
</comment>
<gene>
    <name evidence="7" type="ORF">PQU98_06835</name>
</gene>
<keyword evidence="5 6" id="KW-0472">Membrane</keyword>
<dbReference type="Pfam" id="PF01594">
    <property type="entry name" value="AI-2E_transport"/>
    <property type="match status" value="1"/>
</dbReference>
<feature type="transmembrane region" description="Helical" evidence="6">
    <location>
        <begin position="66"/>
        <end position="87"/>
    </location>
</feature>
<dbReference type="EMBL" id="JAQQKV010000001">
    <property type="protein sequence ID" value="MDC7675837.1"/>
    <property type="molecule type" value="Genomic_DNA"/>
</dbReference>
<comment type="similarity">
    <text evidence="2">Belongs to the autoinducer-2 exporter (AI-2E) (TC 2.A.86) family.</text>
</comment>
<evidence type="ECO:0000313" key="7">
    <source>
        <dbReference type="EMBL" id="MDC7675837.1"/>
    </source>
</evidence>
<organism evidence="7 8">
    <name type="scientific">Asticcacaulis machinosus</name>
    <dbReference type="NCBI Taxonomy" id="2984211"/>
    <lineage>
        <taxon>Bacteria</taxon>
        <taxon>Pseudomonadati</taxon>
        <taxon>Pseudomonadota</taxon>
        <taxon>Alphaproteobacteria</taxon>
        <taxon>Caulobacterales</taxon>
        <taxon>Caulobacteraceae</taxon>
        <taxon>Asticcacaulis</taxon>
    </lineage>
</organism>
<proteinExistence type="inferred from homology"/>
<evidence type="ECO:0000256" key="1">
    <source>
        <dbReference type="ARBA" id="ARBA00004141"/>
    </source>
</evidence>
<evidence type="ECO:0000313" key="8">
    <source>
        <dbReference type="Proteomes" id="UP001218579"/>
    </source>
</evidence>
<name>A0ABT5HI15_9CAUL</name>
<dbReference type="InterPro" id="IPR002549">
    <property type="entry name" value="AI-2E-like"/>
</dbReference>
<sequence length="368" mass="39194">MFKPDSGDLTVGFIKRVLFILLIVALSALALKLVSIWLLIFGAIIVAVVLRAVSEPLIRYLRVPEPISILLALVILIAGLTGAFYFFGWQISRQIEDLWQQMPAAWNQIQLQINGTPADTIVHEQIDSLGQKAGQLISMAPKIAGEVFSTLANLVVAIVGGIFLAMRPGSYRDGIVTLFPKSQRALTKECLNDSGKALQMWLVAQTFSMVLVGSLTAIGLSIVGVDSALALGLISGLAQFVPIVGPIVSAGPGLLLAGSEGLPTFLWALLIYVSVSQLESNVITPMVQKHVASIPTVVTLFAVIAFGTLLGPMGILFATPLTVVLYTLVLKLYVGKVLDDPVGAARADPDAGKGKAPGIFWFLKRLGK</sequence>
<feature type="transmembrane region" description="Helical" evidence="6">
    <location>
        <begin position="12"/>
        <end position="31"/>
    </location>
</feature>